<dbReference type="GO" id="GO:0007018">
    <property type="term" value="P:microtubule-based movement"/>
    <property type="evidence" value="ECO:0007669"/>
    <property type="project" value="InterPro"/>
</dbReference>
<dbReference type="AlphaFoldDB" id="A0A1W0WH11"/>
<reference evidence="5" key="1">
    <citation type="submission" date="2017-01" db="EMBL/GenBank/DDBJ databases">
        <title>Comparative genomics of anhydrobiosis in the tardigrade Hypsibius dujardini.</title>
        <authorList>
            <person name="Yoshida Y."/>
            <person name="Koutsovoulos G."/>
            <person name="Laetsch D."/>
            <person name="Stevens L."/>
            <person name="Kumar S."/>
            <person name="Horikawa D."/>
            <person name="Ishino K."/>
            <person name="Komine S."/>
            <person name="Tomita M."/>
            <person name="Blaxter M."/>
            <person name="Arakawa K."/>
        </authorList>
    </citation>
    <scope>NUCLEOTIDE SEQUENCE [LARGE SCALE GENOMIC DNA]</scope>
    <source>
        <strain evidence="5">Z151</strain>
    </source>
</reference>
<evidence type="ECO:0000313" key="4">
    <source>
        <dbReference type="EMBL" id="OQV14490.1"/>
    </source>
</evidence>
<evidence type="ECO:0000256" key="1">
    <source>
        <dbReference type="SAM" id="Coils"/>
    </source>
</evidence>
<gene>
    <name evidence="4" type="ORF">BV898_11332</name>
</gene>
<evidence type="ECO:0000313" key="5">
    <source>
        <dbReference type="Proteomes" id="UP000192578"/>
    </source>
</evidence>
<dbReference type="InterPro" id="IPR026983">
    <property type="entry name" value="DHC"/>
</dbReference>
<accession>A0A1W0WH11</accession>
<organism evidence="4 5">
    <name type="scientific">Hypsibius exemplaris</name>
    <name type="common">Freshwater tardigrade</name>
    <dbReference type="NCBI Taxonomy" id="2072580"/>
    <lineage>
        <taxon>Eukaryota</taxon>
        <taxon>Metazoa</taxon>
        <taxon>Ecdysozoa</taxon>
        <taxon>Tardigrada</taxon>
        <taxon>Eutardigrada</taxon>
        <taxon>Parachela</taxon>
        <taxon>Hypsibioidea</taxon>
        <taxon>Hypsibiidae</taxon>
        <taxon>Hypsibius</taxon>
    </lineage>
</organism>
<sequence length="1070" mass="121986">MDAEIEYWRRLLATSSRDSAGVEFIIKHLVDYLAKSLQDLQQANPRDALDTLETVDLQLTELWKQKESALKPFPEDRMRNLFHIFESAVLDVIRNAWRDVKMWSSGFRQVEDLLADCRTLCERWIDLCHTLTVEVWTEFANPWGSTPVVPTTVIKMKLRLNEVLTLRAVVNDTASLVGTLEKPGPLEAFRDVDALNIAADNEGKWGTALRNFDLRMERYENTVVENLKTKFHDADSASLQILMEFRKCRSVIGRTKVKLALTAERLDVSSRLMDIEQPSGRLIVNFSDRLVTLIKEVRYFESIGFRVPEVVKERHDLAKKFYDSGIVLMQVAHFYNTIDQQMINCQKPMLIESAKRFEQVIRSVKGSGKSSSGTSITSGDVRWSDLKRVEAYVNEVHDSTLALTQENRRLRSLHQKIVSIVIQMADTNLIQKLSEWKRLLNEIHKIVSSVAVESHRYPAENMTPWRLHIDHQIKKALDIQLRKCLSKLSDSLPDMQVDVVYRHHLLQFRPSIQELRETFSLELQKLFSIPSSLKPISELSGKRDLFRQVTLDCHLEAAMAQKNMEAVLIQLEKVLEESQQYVVLGSVHLYALVEARVVDVQDWERELKSLNQRSRSTDQIPLQIKVENVTINFGPLRTAIDGIIQDTQDALVNTLRRSLLAEVDAVSEFVASANAVLSTQPTTTEELTTLSADFHNLIRESDDMKSRLMSVNDKNALLKSTIGKGVEKSETVLRSWTSVLSMLEDHKSVMRDQTSALRERVQKEILVMETAIEKFEARWKQARPTDDRLDDLSVTQIKAFSETVKSKREDLDVIVKRQTELNAQCVQLDIPLPPSAVLDRVKADLDTCDVTWKELLDFSLEVETLSLEDWLTFRNKLYRFEDLLKSWTSRLQVALPTAFTLRVQKEIASYRAALPSLKICRGESFSEEHWAELFALLELKDVNVEQLTLGHFVGACKALIKESAAIKDLAARAQAEVSIREAIRELEIWGAAAVFHLTTYTDALGQQVQIVKDWSDLLSAPSAMAWQHCSAGKSTLKKTGLVNGFYLVLYARDFKRQLSPSSLHSIGGSI</sequence>
<dbReference type="Proteomes" id="UP000192578">
    <property type="component" value="Unassembled WGS sequence"/>
</dbReference>
<dbReference type="GO" id="GO:0045505">
    <property type="term" value="F:dynein intermediate chain binding"/>
    <property type="evidence" value="ECO:0007669"/>
    <property type="project" value="InterPro"/>
</dbReference>
<proteinExistence type="predicted"/>
<dbReference type="InterPro" id="IPR013594">
    <property type="entry name" value="Dynein_heavy_tail"/>
</dbReference>
<dbReference type="PANTHER" id="PTHR45703:SF22">
    <property type="entry name" value="DYNEIN CYTOPLASMIC 2 HEAVY CHAIN 1"/>
    <property type="match status" value="1"/>
</dbReference>
<feature type="domain" description="Dynein heavy chain tail" evidence="2">
    <location>
        <begin position="270"/>
        <end position="362"/>
    </location>
</feature>
<protein>
    <submittedName>
        <fullName evidence="4">Cytoplasmic dynein 2 heavy chain 1</fullName>
    </submittedName>
</protein>
<dbReference type="OrthoDB" id="10252139at2759"/>
<feature type="domain" description="Dynein heavy chain linker" evidence="3">
    <location>
        <begin position="838"/>
        <end position="1019"/>
    </location>
</feature>
<comment type="caution">
    <text evidence="4">The sequence shown here is derived from an EMBL/GenBank/DDBJ whole genome shotgun (WGS) entry which is preliminary data.</text>
</comment>
<dbReference type="InterPro" id="IPR013602">
    <property type="entry name" value="Dynein_heavy_linker"/>
</dbReference>
<dbReference type="EMBL" id="MTYJ01000104">
    <property type="protein sequence ID" value="OQV14490.1"/>
    <property type="molecule type" value="Genomic_DNA"/>
</dbReference>
<dbReference type="Pfam" id="PF08393">
    <property type="entry name" value="DHC_N2"/>
    <property type="match status" value="1"/>
</dbReference>
<feature type="coiled-coil region" evidence="1">
    <location>
        <begin position="557"/>
        <end position="620"/>
    </location>
</feature>
<evidence type="ECO:0000259" key="2">
    <source>
        <dbReference type="Pfam" id="PF08385"/>
    </source>
</evidence>
<keyword evidence="1" id="KW-0175">Coiled coil</keyword>
<dbReference type="Pfam" id="PF08385">
    <property type="entry name" value="DHC_N1"/>
    <property type="match status" value="1"/>
</dbReference>
<dbReference type="Gene3D" id="1.10.287.2620">
    <property type="match status" value="1"/>
</dbReference>
<dbReference type="GO" id="GO:0051959">
    <property type="term" value="F:dynein light intermediate chain binding"/>
    <property type="evidence" value="ECO:0007669"/>
    <property type="project" value="InterPro"/>
</dbReference>
<dbReference type="GO" id="GO:0030286">
    <property type="term" value="C:dynein complex"/>
    <property type="evidence" value="ECO:0007669"/>
    <property type="project" value="InterPro"/>
</dbReference>
<evidence type="ECO:0000259" key="3">
    <source>
        <dbReference type="Pfam" id="PF08393"/>
    </source>
</evidence>
<dbReference type="PANTHER" id="PTHR45703">
    <property type="entry name" value="DYNEIN HEAVY CHAIN"/>
    <property type="match status" value="1"/>
</dbReference>
<keyword evidence="5" id="KW-1185">Reference proteome</keyword>
<name>A0A1W0WH11_HYPEX</name>